<name>A0A5B7EWJ1_PORTR</name>
<protein>
    <submittedName>
        <fullName evidence="2">Uncharacterized protein</fullName>
    </submittedName>
</protein>
<evidence type="ECO:0000313" key="3">
    <source>
        <dbReference type="Proteomes" id="UP000324222"/>
    </source>
</evidence>
<accession>A0A5B7EWJ1</accession>
<evidence type="ECO:0000313" key="2">
    <source>
        <dbReference type="EMBL" id="MPC39141.1"/>
    </source>
</evidence>
<comment type="caution">
    <text evidence="2">The sequence shown here is derived from an EMBL/GenBank/DDBJ whole genome shotgun (WGS) entry which is preliminary data.</text>
</comment>
<feature type="region of interest" description="Disordered" evidence="1">
    <location>
        <begin position="1"/>
        <end position="49"/>
    </location>
</feature>
<dbReference type="EMBL" id="VSRR010004274">
    <property type="protein sequence ID" value="MPC39141.1"/>
    <property type="molecule type" value="Genomic_DNA"/>
</dbReference>
<keyword evidence="3" id="KW-1185">Reference proteome</keyword>
<feature type="compositionally biased region" description="Basic and acidic residues" evidence="1">
    <location>
        <begin position="22"/>
        <end position="31"/>
    </location>
</feature>
<dbReference type="Proteomes" id="UP000324222">
    <property type="component" value="Unassembled WGS sequence"/>
</dbReference>
<dbReference type="AlphaFoldDB" id="A0A5B7EWJ1"/>
<feature type="compositionally biased region" description="Polar residues" evidence="1">
    <location>
        <begin position="8"/>
        <end position="21"/>
    </location>
</feature>
<organism evidence="2 3">
    <name type="scientific">Portunus trituberculatus</name>
    <name type="common">Swimming crab</name>
    <name type="synonym">Neptunus trituberculatus</name>
    <dbReference type="NCBI Taxonomy" id="210409"/>
    <lineage>
        <taxon>Eukaryota</taxon>
        <taxon>Metazoa</taxon>
        <taxon>Ecdysozoa</taxon>
        <taxon>Arthropoda</taxon>
        <taxon>Crustacea</taxon>
        <taxon>Multicrustacea</taxon>
        <taxon>Malacostraca</taxon>
        <taxon>Eumalacostraca</taxon>
        <taxon>Eucarida</taxon>
        <taxon>Decapoda</taxon>
        <taxon>Pleocyemata</taxon>
        <taxon>Brachyura</taxon>
        <taxon>Eubrachyura</taxon>
        <taxon>Portunoidea</taxon>
        <taxon>Portunidae</taxon>
        <taxon>Portuninae</taxon>
        <taxon>Portunus</taxon>
    </lineage>
</organism>
<proteinExistence type="predicted"/>
<sequence length="71" mass="8155">MKIPNPVKETNNTQRETTWDTNTRRDTHGTRDSQSGHNHPAATALHLPGHPAPFFRWLRAVPRVGYSHYPK</sequence>
<evidence type="ECO:0000256" key="1">
    <source>
        <dbReference type="SAM" id="MobiDB-lite"/>
    </source>
</evidence>
<gene>
    <name evidence="2" type="ORF">E2C01_032663</name>
</gene>
<reference evidence="2 3" key="1">
    <citation type="submission" date="2019-05" db="EMBL/GenBank/DDBJ databases">
        <title>Another draft genome of Portunus trituberculatus and its Hox gene families provides insights of decapod evolution.</title>
        <authorList>
            <person name="Jeong J.-H."/>
            <person name="Song I."/>
            <person name="Kim S."/>
            <person name="Choi T."/>
            <person name="Kim D."/>
            <person name="Ryu S."/>
            <person name="Kim W."/>
        </authorList>
    </citation>
    <scope>NUCLEOTIDE SEQUENCE [LARGE SCALE GENOMIC DNA]</scope>
    <source>
        <tissue evidence="2">Muscle</tissue>
    </source>
</reference>